<feature type="region of interest" description="Disordered" evidence="1">
    <location>
        <begin position="373"/>
        <end position="392"/>
    </location>
</feature>
<feature type="compositionally biased region" description="Low complexity" evidence="1">
    <location>
        <begin position="413"/>
        <end position="424"/>
    </location>
</feature>
<organism evidence="2 3">
    <name type="scientific">Streblomastix strix</name>
    <dbReference type="NCBI Taxonomy" id="222440"/>
    <lineage>
        <taxon>Eukaryota</taxon>
        <taxon>Metamonada</taxon>
        <taxon>Preaxostyla</taxon>
        <taxon>Oxymonadida</taxon>
        <taxon>Streblomastigidae</taxon>
        <taxon>Streblomastix</taxon>
    </lineage>
</organism>
<name>A0A5J4VT90_9EUKA</name>
<accession>A0A5J4VT90</accession>
<evidence type="ECO:0000313" key="2">
    <source>
        <dbReference type="EMBL" id="KAA6385649.1"/>
    </source>
</evidence>
<sequence>MSVDLNSQSSSSQQEPHHHDIPVVISETSRLQKSVLSHTQKLQISKLPRDFKDVLNDDADNYTQLDDGLMESKGCEVYVDERSGEVTERFRGEVQAVVKENGLYAPDIGEILQCGFFEFEDDEELGILSACVLADAAELKQAQLQSLNQSQSQNMTFRSKKQPTKWNKPLNNMVSAKRKLNGSVLMQDQRQNLLQMQFQQQKQQYSKFNSLQDKKVAQDLVSSFQGVLKKDASKVDLLNYTLEPFARQKLFDETSLKGTKVIFPMPEVGPLLPEQKAGYARRALESSAAEFQGMAGLIHKVAQGDTDNLVGKMFKIFEASVMSVSDAQVERESRLEDVFQGPQTEDVLTQKTKETFKRKSAKQVIDRRKGLITRSEDQLSSSKSERDRAGDTIYSSKKRDFNRELKSKNFKDTTNTTFTPNQHHFTAKSNPSSRLKRIDINAQQNSIQQSISSKSGEQIEAVCWERNSFDPAEELNKAVCWEHVSFDPAKDVERAGCGDQGSTDLAVGCGDQGSTNLAINQDERAGCGDQGSTNLAINQDERAGCGDQG</sequence>
<evidence type="ECO:0000313" key="3">
    <source>
        <dbReference type="Proteomes" id="UP000324800"/>
    </source>
</evidence>
<proteinExistence type="predicted"/>
<evidence type="ECO:0000256" key="1">
    <source>
        <dbReference type="SAM" id="MobiDB-lite"/>
    </source>
</evidence>
<dbReference type="AlphaFoldDB" id="A0A5J4VT90"/>
<feature type="compositionally biased region" description="Basic and acidic residues" evidence="1">
    <location>
        <begin position="373"/>
        <end position="390"/>
    </location>
</feature>
<feature type="region of interest" description="Disordered" evidence="1">
    <location>
        <begin position="411"/>
        <end position="432"/>
    </location>
</feature>
<dbReference type="Proteomes" id="UP000324800">
    <property type="component" value="Unassembled WGS sequence"/>
</dbReference>
<dbReference type="EMBL" id="SNRW01005171">
    <property type="protein sequence ID" value="KAA6385649.1"/>
    <property type="molecule type" value="Genomic_DNA"/>
</dbReference>
<feature type="non-terminal residue" evidence="2">
    <location>
        <position position="549"/>
    </location>
</feature>
<protein>
    <submittedName>
        <fullName evidence="2">Uncharacterized protein</fullName>
    </submittedName>
</protein>
<comment type="caution">
    <text evidence="2">The sequence shown here is derived from an EMBL/GenBank/DDBJ whole genome shotgun (WGS) entry which is preliminary data.</text>
</comment>
<reference evidence="2 3" key="1">
    <citation type="submission" date="2019-03" db="EMBL/GenBank/DDBJ databases">
        <title>Single cell metagenomics reveals metabolic interactions within the superorganism composed of flagellate Streblomastix strix and complex community of Bacteroidetes bacteria on its surface.</title>
        <authorList>
            <person name="Treitli S.C."/>
            <person name="Kolisko M."/>
            <person name="Husnik F."/>
            <person name="Keeling P."/>
            <person name="Hampl V."/>
        </authorList>
    </citation>
    <scope>NUCLEOTIDE SEQUENCE [LARGE SCALE GENOMIC DNA]</scope>
    <source>
        <strain evidence="2">ST1C</strain>
    </source>
</reference>
<feature type="region of interest" description="Disordered" evidence="1">
    <location>
        <begin position="1"/>
        <end position="20"/>
    </location>
</feature>
<gene>
    <name evidence="2" type="ORF">EZS28_018826</name>
</gene>